<sequence length="658" mass="72043">MSKLSTFMRFIGLPGGIAAAVYGSIDNPGFRCGVEKIPEFAGRTVKALEYGATSVQNFNADMVGRAASFMASTGSSLASSIAERSVSLYNSASATLIGHSGTCPLPYSQVATAAKCAADAAPGLLVRAYETASAMFWGSLPSSGSTAATTGHVIECTNELCVVNPSAAWTTLTEYLGSAAGYINSGFQYVYSSLPDFSPAATYVGDGLNSLCSNGFGTTYITDALSKVVSIDINWGAASFQFGRLLNAISLGSPVLTPLVEFGVASAVRSFYSSRQEFENKALKDRLIEETDPTIKKEEATKQQKKLEESSRYYKKLADRSIVSFSGALKCALTVAPAAFLVPQVGVPVAAAIAVGGLVTRFGTHFLEASRNRSMERKMQTEADSFKRMASNADDTEKLIAENERLKNIDSIATKRDEQLSDQVQANQNLQTQNTALEAELKRVNEREAYALAWLQNKHKKQIDAITHQLQDAEKKANQEKEELMDMTVQLELQKQNLQEEIDTYYREKATDKRKGRNKEQTKRRRKQTPRRERIEKSCSNPKPYQSDSSGFNTPELTLVPDALDKLVLTEKLQQVANTQSIKVKGMENDEEAVIPVAPEVEGNEQPIVPEVKATMEPLTSKSSYIIDEEDDDDDEGISVPFPFNFLIPSNGREQYDY</sequence>
<feature type="compositionally biased region" description="Polar residues" evidence="1">
    <location>
        <begin position="538"/>
        <end position="556"/>
    </location>
</feature>
<gene>
    <name evidence="2" type="ORF">M3P05_06995</name>
</gene>
<feature type="region of interest" description="Disordered" evidence="1">
    <location>
        <begin position="504"/>
        <end position="556"/>
    </location>
</feature>
<dbReference type="Proteomes" id="UP001203338">
    <property type="component" value="Unassembled WGS sequence"/>
</dbReference>
<dbReference type="RefSeq" id="WP_249698752.1">
    <property type="nucleotide sequence ID" value="NZ_JAMFLX010000007.1"/>
</dbReference>
<accession>A0ABT0PE89</accession>
<proteinExistence type="predicted"/>
<comment type="caution">
    <text evidence="2">The sequence shown here is derived from an EMBL/GenBank/DDBJ whole genome shotgun (WGS) entry which is preliminary data.</text>
</comment>
<name>A0ABT0PE89_9GAMM</name>
<keyword evidence="3" id="KW-1185">Reference proteome</keyword>
<organism evidence="2 3">
    <name type="scientific">Parendozoicomonas callyspongiae</name>
    <dbReference type="NCBI Taxonomy" id="2942213"/>
    <lineage>
        <taxon>Bacteria</taxon>
        <taxon>Pseudomonadati</taxon>
        <taxon>Pseudomonadota</taxon>
        <taxon>Gammaproteobacteria</taxon>
        <taxon>Oceanospirillales</taxon>
        <taxon>Endozoicomonadaceae</taxon>
        <taxon>Parendozoicomonas</taxon>
    </lineage>
</organism>
<evidence type="ECO:0000313" key="2">
    <source>
        <dbReference type="EMBL" id="MCL6269684.1"/>
    </source>
</evidence>
<evidence type="ECO:0000313" key="3">
    <source>
        <dbReference type="Proteomes" id="UP001203338"/>
    </source>
</evidence>
<evidence type="ECO:0000256" key="1">
    <source>
        <dbReference type="SAM" id="MobiDB-lite"/>
    </source>
</evidence>
<reference evidence="2 3" key="1">
    <citation type="submission" date="2022-05" db="EMBL/GenBank/DDBJ databases">
        <authorList>
            <person name="Park J.-S."/>
        </authorList>
    </citation>
    <scope>NUCLEOTIDE SEQUENCE [LARGE SCALE GENOMIC DNA]</scope>
    <source>
        <strain evidence="2 3">2012CJ34-2</strain>
    </source>
</reference>
<protein>
    <submittedName>
        <fullName evidence="2">Uncharacterized protein</fullName>
    </submittedName>
</protein>
<feature type="compositionally biased region" description="Basic and acidic residues" evidence="1">
    <location>
        <begin position="504"/>
        <end position="521"/>
    </location>
</feature>
<dbReference type="EMBL" id="JAMFLX010000007">
    <property type="protein sequence ID" value="MCL6269684.1"/>
    <property type="molecule type" value="Genomic_DNA"/>
</dbReference>